<name>A0ABR9RWC4_9ACTN</name>
<dbReference type="Proteomes" id="UP000756387">
    <property type="component" value="Unassembled WGS sequence"/>
</dbReference>
<organism evidence="1 2">
    <name type="scientific">Nocardioides malaquae</name>
    <dbReference type="NCBI Taxonomy" id="2773426"/>
    <lineage>
        <taxon>Bacteria</taxon>
        <taxon>Bacillati</taxon>
        <taxon>Actinomycetota</taxon>
        <taxon>Actinomycetes</taxon>
        <taxon>Propionibacteriales</taxon>
        <taxon>Nocardioidaceae</taxon>
        <taxon>Nocardioides</taxon>
    </lineage>
</organism>
<gene>
    <name evidence="1" type="ORF">IEQ44_14560</name>
</gene>
<dbReference type="EMBL" id="JADCSA010000017">
    <property type="protein sequence ID" value="MBE7325872.1"/>
    <property type="molecule type" value="Genomic_DNA"/>
</dbReference>
<keyword evidence="2" id="KW-1185">Reference proteome</keyword>
<protein>
    <submittedName>
        <fullName evidence="1">Uncharacterized protein</fullName>
    </submittedName>
</protein>
<sequence>MLPPFEIVATQRPVDLVAPRTAVPCPPGQLHPLPRPAPYAALRAVVAGDVAVQERVDLVLTSGEDRFVGWWDPVTGTVGLEVATAGRTTRHVSRRAGHVTHRPTALALTLTGTHLTLFCRSEDGWQARARHDLAGRCDTHTEGWAAALHAGAPQAPTGLLRDVVAGGFGQLGLRDLRFVSTARGDLVRDGEHLLLSATSAGPGFFDTAHTSLWRLHPETLALEHLSDLWFRRSGEQGRTGVFGDHATHVVRDGDTWLVATSTWGDFDRAARPVRVVLAETTADLTSGEHVLDARDLPLPTDGFRSVGVWDPHLLRTGDGWRVGYVSARKYFTFHPVLAAGPTLDDLQVTAADTGRRATEGTTWLELDGRLRVLASDGRDGARGARERFVVLDEELQEVGTLDAPYSTNLPWPTLARLADDSWLMATFDGTPAGGEILGYGTHGDVVLMRSTPDVGPPPQD</sequence>
<accession>A0ABR9RWC4</accession>
<proteinExistence type="predicted"/>
<comment type="caution">
    <text evidence="1">The sequence shown here is derived from an EMBL/GenBank/DDBJ whole genome shotgun (WGS) entry which is preliminary data.</text>
</comment>
<reference evidence="1 2" key="1">
    <citation type="submission" date="2020-10" db="EMBL/GenBank/DDBJ databases">
        <title>Nocardioides sp. isolated from sludge.</title>
        <authorList>
            <person name="Zhang X."/>
        </authorList>
    </citation>
    <scope>NUCLEOTIDE SEQUENCE [LARGE SCALE GENOMIC DNA]</scope>
    <source>
        <strain evidence="1 2">Y6</strain>
    </source>
</reference>
<dbReference type="RefSeq" id="WP_193639196.1">
    <property type="nucleotide sequence ID" value="NZ_JADCSA010000017.1"/>
</dbReference>
<evidence type="ECO:0000313" key="2">
    <source>
        <dbReference type="Proteomes" id="UP000756387"/>
    </source>
</evidence>
<evidence type="ECO:0000313" key="1">
    <source>
        <dbReference type="EMBL" id="MBE7325872.1"/>
    </source>
</evidence>